<dbReference type="PANTHER" id="PTHR30244">
    <property type="entry name" value="TRANSAMINASE"/>
    <property type="match status" value="1"/>
</dbReference>
<dbReference type="GO" id="GO:0030170">
    <property type="term" value="F:pyridoxal phosphate binding"/>
    <property type="evidence" value="ECO:0007669"/>
    <property type="project" value="TreeGrafter"/>
</dbReference>
<dbReference type="GO" id="GO:0000271">
    <property type="term" value="P:polysaccharide biosynthetic process"/>
    <property type="evidence" value="ECO:0007669"/>
    <property type="project" value="TreeGrafter"/>
</dbReference>
<gene>
    <name evidence="1" type="ORF">METZ01_LOCUS328114</name>
</gene>
<dbReference type="EMBL" id="UINC01108853">
    <property type="protein sequence ID" value="SVC75260.1"/>
    <property type="molecule type" value="Genomic_DNA"/>
</dbReference>
<dbReference type="GO" id="GO:0008483">
    <property type="term" value="F:transaminase activity"/>
    <property type="evidence" value="ECO:0007669"/>
    <property type="project" value="TreeGrafter"/>
</dbReference>
<dbReference type="AlphaFoldDB" id="A0A382PR46"/>
<dbReference type="Pfam" id="PF01041">
    <property type="entry name" value="DegT_DnrJ_EryC1"/>
    <property type="match status" value="1"/>
</dbReference>
<evidence type="ECO:0000313" key="1">
    <source>
        <dbReference type="EMBL" id="SVC75260.1"/>
    </source>
</evidence>
<organism evidence="1">
    <name type="scientific">marine metagenome</name>
    <dbReference type="NCBI Taxonomy" id="408172"/>
    <lineage>
        <taxon>unclassified sequences</taxon>
        <taxon>metagenomes</taxon>
        <taxon>ecological metagenomes</taxon>
    </lineage>
</organism>
<protein>
    <recommendedName>
        <fullName evidence="2">DegT/DnrJ/EryC1/StrS aminotransferase family protein</fullName>
    </recommendedName>
</protein>
<dbReference type="InterPro" id="IPR000653">
    <property type="entry name" value="DegT/StrS_aminotransferase"/>
</dbReference>
<dbReference type="SUPFAM" id="SSF53383">
    <property type="entry name" value="PLP-dependent transferases"/>
    <property type="match status" value="1"/>
</dbReference>
<sequence length="272" mass="30046">HLLGAEPVLADVEITRPILDVKKIENLISKNTKAIIPVHLNGRSADMSGIRRVARKYDLKVVEDAAQALGSRNMYGYLGTQSDVGCFSLSVTKIISTGQGGFVVTRNEELGNKLRAIRTHGVENVIDPRKWGVAGFNFRITDIQAAIGLAQIPKIEERIEKVKRIYSMYLDGLDGISGIEPIPVSLQAGEVPIYNEFLCNDRERLTQEMGKSCIGVRPFVPNLSLAEYLKGDNDFFPNSSRYGLHGVTLPSGPGQNIDSVEYVIDQMKRVFN</sequence>
<dbReference type="Gene3D" id="3.40.640.10">
    <property type="entry name" value="Type I PLP-dependent aspartate aminotransferase-like (Major domain)"/>
    <property type="match status" value="1"/>
</dbReference>
<reference evidence="1" key="1">
    <citation type="submission" date="2018-05" db="EMBL/GenBank/DDBJ databases">
        <authorList>
            <person name="Lanie J.A."/>
            <person name="Ng W.-L."/>
            <person name="Kazmierczak K.M."/>
            <person name="Andrzejewski T.M."/>
            <person name="Davidsen T.M."/>
            <person name="Wayne K.J."/>
            <person name="Tettelin H."/>
            <person name="Glass J.I."/>
            <person name="Rusch D."/>
            <person name="Podicherti R."/>
            <person name="Tsui H.-C.T."/>
            <person name="Winkler M.E."/>
        </authorList>
    </citation>
    <scope>NUCLEOTIDE SEQUENCE</scope>
</reference>
<proteinExistence type="predicted"/>
<feature type="non-terminal residue" evidence="1">
    <location>
        <position position="1"/>
    </location>
</feature>
<accession>A0A382PR46</accession>
<dbReference type="InterPro" id="IPR015421">
    <property type="entry name" value="PyrdxlP-dep_Trfase_major"/>
</dbReference>
<dbReference type="PANTHER" id="PTHR30244:SF34">
    <property type="entry name" value="DTDP-4-AMINO-4,6-DIDEOXYGALACTOSE TRANSAMINASE"/>
    <property type="match status" value="1"/>
</dbReference>
<evidence type="ECO:0008006" key="2">
    <source>
        <dbReference type="Google" id="ProtNLM"/>
    </source>
</evidence>
<dbReference type="InterPro" id="IPR015424">
    <property type="entry name" value="PyrdxlP-dep_Trfase"/>
</dbReference>
<name>A0A382PR46_9ZZZZ</name>